<dbReference type="GO" id="GO:0071972">
    <property type="term" value="F:peptidoglycan L,D-transpeptidase activity"/>
    <property type="evidence" value="ECO:0007669"/>
    <property type="project" value="TreeGrafter"/>
</dbReference>
<evidence type="ECO:0000313" key="13">
    <source>
        <dbReference type="Proteomes" id="UP000199615"/>
    </source>
</evidence>
<accession>A0A1H8X7X3</accession>
<dbReference type="SUPFAM" id="SSF141523">
    <property type="entry name" value="L,D-transpeptidase catalytic domain-like"/>
    <property type="match status" value="1"/>
</dbReference>
<protein>
    <submittedName>
        <fullName evidence="12">L,D-transpeptidase catalytic domain</fullName>
    </submittedName>
</protein>
<keyword evidence="13" id="KW-1185">Reference proteome</keyword>
<dbReference type="PANTHER" id="PTHR30582:SF24">
    <property type="entry name" value="L,D-TRANSPEPTIDASE ERFK_SRFK-RELATED"/>
    <property type="match status" value="1"/>
</dbReference>
<feature type="domain" description="L,D-TPase catalytic" evidence="11">
    <location>
        <begin position="44"/>
        <end position="174"/>
    </location>
</feature>
<dbReference type="Gene3D" id="2.40.440.10">
    <property type="entry name" value="L,D-transpeptidase catalytic domain-like"/>
    <property type="match status" value="1"/>
</dbReference>
<dbReference type="FunFam" id="2.40.440.10:FF:000002">
    <property type="entry name" value="L,D-transpeptidase ErfK/SrfK"/>
    <property type="match status" value="1"/>
</dbReference>
<keyword evidence="7 9" id="KW-0573">Peptidoglycan synthesis</keyword>
<dbReference type="InterPro" id="IPR038063">
    <property type="entry name" value="Transpep_catalytic_dom"/>
</dbReference>
<dbReference type="GO" id="GO:0016757">
    <property type="term" value="F:glycosyltransferase activity"/>
    <property type="evidence" value="ECO:0007669"/>
    <property type="project" value="UniProtKB-KW"/>
</dbReference>
<dbReference type="RefSeq" id="WP_011500901.1">
    <property type="nucleotide sequence ID" value="NZ_FODT01000017.1"/>
</dbReference>
<dbReference type="GO" id="GO:0018104">
    <property type="term" value="P:peptidoglycan-protein cross-linking"/>
    <property type="evidence" value="ECO:0007669"/>
    <property type="project" value="TreeGrafter"/>
</dbReference>
<sequence>MSFGFRSAKTAGAVAALASAFVLTAPDAQARPDLVSFRGDYSPGTIVVKTNERRLYLVVEPGQAVRYPVGVGKAGKRWEGVTKIDGKYRNPAWSPPADVKRDNPAIPDVIPGGTPENPMGVAAMTLAGGEYAIHGTNRPNSVGGFVSYGCIRMLNDDISDLYQRVSVGTQVLVTR</sequence>
<name>A0A1H8X7X3_9BRAD</name>
<dbReference type="Pfam" id="PF03734">
    <property type="entry name" value="YkuD"/>
    <property type="match status" value="1"/>
</dbReference>
<comment type="similarity">
    <text evidence="2">Belongs to the YkuD family.</text>
</comment>
<dbReference type="InterPro" id="IPR050979">
    <property type="entry name" value="LD-transpeptidase"/>
</dbReference>
<comment type="pathway">
    <text evidence="1 9">Cell wall biogenesis; peptidoglycan biosynthesis.</text>
</comment>
<feature type="signal peptide" evidence="10">
    <location>
        <begin position="1"/>
        <end position="30"/>
    </location>
</feature>
<dbReference type="Proteomes" id="UP000199615">
    <property type="component" value="Unassembled WGS sequence"/>
</dbReference>
<keyword evidence="10" id="KW-0732">Signal</keyword>
<keyword evidence="4" id="KW-0808">Transferase</keyword>
<evidence type="ECO:0000313" key="12">
    <source>
        <dbReference type="EMBL" id="SEP35803.1"/>
    </source>
</evidence>
<evidence type="ECO:0000256" key="9">
    <source>
        <dbReference type="PROSITE-ProRule" id="PRU01373"/>
    </source>
</evidence>
<evidence type="ECO:0000256" key="3">
    <source>
        <dbReference type="ARBA" id="ARBA00022676"/>
    </source>
</evidence>
<evidence type="ECO:0000256" key="4">
    <source>
        <dbReference type="ARBA" id="ARBA00022679"/>
    </source>
</evidence>
<keyword evidence="8 9" id="KW-0961">Cell wall biogenesis/degradation</keyword>
<dbReference type="PROSITE" id="PS52029">
    <property type="entry name" value="LD_TPASE"/>
    <property type="match status" value="1"/>
</dbReference>
<keyword evidence="3" id="KW-0328">Glycosyltransferase</keyword>
<evidence type="ECO:0000256" key="1">
    <source>
        <dbReference type="ARBA" id="ARBA00004752"/>
    </source>
</evidence>
<dbReference type="GO" id="GO:0071555">
    <property type="term" value="P:cell wall organization"/>
    <property type="evidence" value="ECO:0007669"/>
    <property type="project" value="UniProtKB-UniRule"/>
</dbReference>
<evidence type="ECO:0000256" key="7">
    <source>
        <dbReference type="ARBA" id="ARBA00022984"/>
    </source>
</evidence>
<gene>
    <name evidence="12" type="ORF">SAMN05444123_11724</name>
</gene>
<dbReference type="AlphaFoldDB" id="A0A1H8X7X3"/>
<keyword evidence="6 9" id="KW-0133">Cell shape</keyword>
<keyword evidence="5" id="KW-0378">Hydrolase</keyword>
<dbReference type="EMBL" id="FODT01000017">
    <property type="protein sequence ID" value="SEP35803.1"/>
    <property type="molecule type" value="Genomic_DNA"/>
</dbReference>
<evidence type="ECO:0000259" key="11">
    <source>
        <dbReference type="PROSITE" id="PS52029"/>
    </source>
</evidence>
<evidence type="ECO:0000256" key="10">
    <source>
        <dbReference type="SAM" id="SignalP"/>
    </source>
</evidence>
<dbReference type="PANTHER" id="PTHR30582">
    <property type="entry name" value="L,D-TRANSPEPTIDASE"/>
    <property type="match status" value="1"/>
</dbReference>
<feature type="active site" description="Proton donor/acceptor" evidence="9">
    <location>
        <position position="134"/>
    </location>
</feature>
<evidence type="ECO:0000256" key="6">
    <source>
        <dbReference type="ARBA" id="ARBA00022960"/>
    </source>
</evidence>
<feature type="active site" description="Nucleophile" evidence="9">
    <location>
        <position position="150"/>
    </location>
</feature>
<dbReference type="CDD" id="cd16913">
    <property type="entry name" value="YkuD_like"/>
    <property type="match status" value="1"/>
</dbReference>
<dbReference type="UniPathway" id="UPA00219"/>
<dbReference type="GO" id="GO:0005576">
    <property type="term" value="C:extracellular region"/>
    <property type="evidence" value="ECO:0007669"/>
    <property type="project" value="TreeGrafter"/>
</dbReference>
<dbReference type="OrthoDB" id="9813664at2"/>
<reference evidence="13" key="1">
    <citation type="submission" date="2016-10" db="EMBL/GenBank/DDBJ databases">
        <authorList>
            <person name="Varghese N."/>
            <person name="Submissions S."/>
        </authorList>
    </citation>
    <scope>NUCLEOTIDE SEQUENCE [LARGE SCALE GENOMIC DNA]</scope>
    <source>
        <strain evidence="13">DSM 123</strain>
    </source>
</reference>
<dbReference type="InterPro" id="IPR005490">
    <property type="entry name" value="LD_TPept_cat_dom"/>
</dbReference>
<evidence type="ECO:0000256" key="2">
    <source>
        <dbReference type="ARBA" id="ARBA00005992"/>
    </source>
</evidence>
<feature type="chain" id="PRO_5011599843" evidence="10">
    <location>
        <begin position="31"/>
        <end position="175"/>
    </location>
</feature>
<organism evidence="12 13">
    <name type="scientific">Rhodopseudomonas pseudopalustris</name>
    <dbReference type="NCBI Taxonomy" id="1513892"/>
    <lineage>
        <taxon>Bacteria</taxon>
        <taxon>Pseudomonadati</taxon>
        <taxon>Pseudomonadota</taxon>
        <taxon>Alphaproteobacteria</taxon>
        <taxon>Hyphomicrobiales</taxon>
        <taxon>Nitrobacteraceae</taxon>
        <taxon>Rhodopseudomonas</taxon>
    </lineage>
</organism>
<evidence type="ECO:0000256" key="5">
    <source>
        <dbReference type="ARBA" id="ARBA00022801"/>
    </source>
</evidence>
<dbReference type="GO" id="GO:0008360">
    <property type="term" value="P:regulation of cell shape"/>
    <property type="evidence" value="ECO:0007669"/>
    <property type="project" value="UniProtKB-UniRule"/>
</dbReference>
<evidence type="ECO:0000256" key="8">
    <source>
        <dbReference type="ARBA" id="ARBA00023316"/>
    </source>
</evidence>
<proteinExistence type="inferred from homology"/>